<dbReference type="InterPro" id="IPR045565">
    <property type="entry name" value="Phage_capsid_2"/>
</dbReference>
<dbReference type="RefSeq" id="WP_015453043.1">
    <property type="nucleotide sequence ID" value="NC_020549.1"/>
</dbReference>
<gene>
    <name evidence="1" type="ORF">WSI_05455</name>
</gene>
<dbReference type="Proteomes" id="UP000011820">
    <property type="component" value="Chromosome"/>
</dbReference>
<dbReference type="Pfam" id="PF19821">
    <property type="entry name" value="Phage_capsid_2"/>
    <property type="match status" value="1"/>
</dbReference>
<accession>A0ABN4B7E4</accession>
<dbReference type="EMBL" id="CP004005">
    <property type="protein sequence ID" value="AGH17448.1"/>
    <property type="molecule type" value="Genomic_DNA"/>
</dbReference>
<name>A0ABN4B7E4_LIBAS</name>
<reference evidence="1 2" key="1">
    <citation type="journal article" date="2013" name="Genome Announc.">
        <title>Complete Genome Sequence of a Chinese Strain of 'Candidatus Liberibacter asiaticus'.</title>
        <authorList>
            <person name="Lin H."/>
            <person name="Han C.S."/>
            <person name="Liu B."/>
            <person name="Lou B."/>
            <person name="Bai X."/>
            <person name="Deng C."/>
            <person name="Civerolo E.L."/>
            <person name="Gupta G."/>
        </authorList>
    </citation>
    <scope>NUCLEOTIDE SEQUENCE [LARGE SCALE GENOMIC DNA]</scope>
    <source>
        <strain evidence="2">gxpsy</strain>
    </source>
</reference>
<evidence type="ECO:0000313" key="2">
    <source>
        <dbReference type="Proteomes" id="UP000011820"/>
    </source>
</evidence>
<keyword evidence="2" id="KW-1185">Reference proteome</keyword>
<sequence length="343" mass="37970">MATKEQLATANIYEFKKHVELALQETKSKLRPTVTEQATEGEASALVEVFKPTEAHEIVGDMPDTIYNATDQDRRWVGHSQFGWAERIDPFATLDSGINPLLPYASLATAAMHRKQDEAILKGMLGVNKKGKIGAETEFFSKENILSAVEGDDFFKTFIGQLITAKSIFRKRYIDVDSEQVYVLIPSDVWASLFALERATSKDYINTAALQAGKIEAFAGVWFINMEKVPGNDLFPAGTKFPGLIDGKVEYPNGKTTVKYSAKFEDTKIKYVLPIYCKSAVVFTQRKAIDVQYSKDPGKWHAPQITVTSSFGATRIEPDKILGIEISKDSLKGVPVLKGTKAA</sequence>
<protein>
    <recommendedName>
        <fullName evidence="3">Major capsid protein</fullName>
    </recommendedName>
</protein>
<evidence type="ECO:0000313" key="1">
    <source>
        <dbReference type="EMBL" id="AGH17448.1"/>
    </source>
</evidence>
<organism evidence="1 2">
    <name type="scientific">Candidatus Liberibacter asiaticus str. gxpsy</name>
    <dbReference type="NCBI Taxonomy" id="1174529"/>
    <lineage>
        <taxon>Bacteria</taxon>
        <taxon>Pseudomonadati</taxon>
        <taxon>Pseudomonadota</taxon>
        <taxon>Alphaproteobacteria</taxon>
        <taxon>Hyphomicrobiales</taxon>
        <taxon>Rhizobiaceae</taxon>
        <taxon>Liberibacter</taxon>
    </lineage>
</organism>
<evidence type="ECO:0008006" key="3">
    <source>
        <dbReference type="Google" id="ProtNLM"/>
    </source>
</evidence>
<proteinExistence type="predicted"/>